<reference evidence="2" key="1">
    <citation type="journal article" date="2013" name="Genome Announc.">
        <title>Draft genome sequence of the grapevine dieback fungus Eutypa lata UCR-EL1.</title>
        <authorList>
            <person name="Blanco-Ulate B."/>
            <person name="Rolshausen P.E."/>
            <person name="Cantu D."/>
        </authorList>
    </citation>
    <scope>NUCLEOTIDE SEQUENCE [LARGE SCALE GENOMIC DNA]</scope>
    <source>
        <strain evidence="2">UCR-EL1</strain>
    </source>
</reference>
<evidence type="ECO:0000313" key="2">
    <source>
        <dbReference type="Proteomes" id="UP000012174"/>
    </source>
</evidence>
<name>M7TVR9_EUTLA</name>
<accession>M7TVR9</accession>
<keyword evidence="2" id="KW-1185">Reference proteome</keyword>
<dbReference type="KEGG" id="ela:UCREL1_2224"/>
<dbReference type="Proteomes" id="UP000012174">
    <property type="component" value="Unassembled WGS sequence"/>
</dbReference>
<organism evidence="1 2">
    <name type="scientific">Eutypa lata (strain UCR-EL1)</name>
    <name type="common">Grapevine dieback disease fungus</name>
    <name type="synonym">Eutypa armeniacae</name>
    <dbReference type="NCBI Taxonomy" id="1287681"/>
    <lineage>
        <taxon>Eukaryota</taxon>
        <taxon>Fungi</taxon>
        <taxon>Dikarya</taxon>
        <taxon>Ascomycota</taxon>
        <taxon>Pezizomycotina</taxon>
        <taxon>Sordariomycetes</taxon>
        <taxon>Xylariomycetidae</taxon>
        <taxon>Xylariales</taxon>
        <taxon>Diatrypaceae</taxon>
        <taxon>Eutypa</taxon>
    </lineage>
</organism>
<dbReference type="eggNOG" id="ENOG502RY35">
    <property type="taxonomic scope" value="Eukaryota"/>
</dbReference>
<proteinExistence type="predicted"/>
<protein>
    <submittedName>
        <fullName evidence="1">Putative dihydroxyacid dehydratase protein</fullName>
    </submittedName>
</protein>
<dbReference type="HOGENOM" id="CLU_1111403_0_0_1"/>
<dbReference type="EMBL" id="KB705791">
    <property type="protein sequence ID" value="EMR70750.1"/>
    <property type="molecule type" value="Genomic_DNA"/>
</dbReference>
<dbReference type="AlphaFoldDB" id="M7TVR9"/>
<evidence type="ECO:0000313" key="1">
    <source>
        <dbReference type="EMBL" id="EMR70750.1"/>
    </source>
</evidence>
<sequence>MVPKAEYLAANRDKAVAIIINASKDQTAVDEATWVECSVNSCRAQYIVYDVPALGCPAYTAGRKTIVDAETTGRGLANENGTEWIIRNDTKTTDTLSERSLYKTVAMLDRPDDFTAGVELLPRTADTKTGLTIDGKLVRNEDALRTSLQRWIATRRAEAGTCSLCFGDLAKRGLRRACGRSSGCAQDICESCRRGWYGLSARGRLINVAALPSRVRSVDDSRSPAPCPGPPTGCATYLGNLCAAVEQSGS</sequence>
<gene>
    <name evidence="1" type="ORF">UCREL1_2224</name>
</gene>
<dbReference type="OrthoDB" id="1431934at2759"/>